<proteinExistence type="predicted"/>
<evidence type="ECO:0000256" key="1">
    <source>
        <dbReference type="SAM" id="MobiDB-lite"/>
    </source>
</evidence>
<accession>A0ABR9P8K8</accession>
<feature type="region of interest" description="Disordered" evidence="1">
    <location>
        <begin position="114"/>
        <end position="165"/>
    </location>
</feature>
<comment type="caution">
    <text evidence="2">The sequence shown here is derived from an EMBL/GenBank/DDBJ whole genome shotgun (WGS) entry which is preliminary data.</text>
</comment>
<keyword evidence="3" id="KW-1185">Reference proteome</keyword>
<protein>
    <submittedName>
        <fullName evidence="2">Uncharacterized protein</fullName>
    </submittedName>
</protein>
<feature type="region of interest" description="Disordered" evidence="1">
    <location>
        <begin position="1"/>
        <end position="29"/>
    </location>
</feature>
<reference evidence="2 3" key="1">
    <citation type="submission" date="2020-09" db="EMBL/GenBank/DDBJ databases">
        <title>Diversity and distribution of actinomycetes associated with coral in the coast of Hainan.</title>
        <authorList>
            <person name="Li F."/>
        </authorList>
    </citation>
    <scope>NUCLEOTIDE SEQUENCE [LARGE SCALE GENOMIC DNA]</scope>
    <source>
        <strain evidence="2 3">HNM0947</strain>
    </source>
</reference>
<gene>
    <name evidence="2" type="ORF">IDM40_15795</name>
</gene>
<dbReference type="RefSeq" id="WP_193122769.1">
    <property type="nucleotide sequence ID" value="NZ_JADBGI010000013.1"/>
</dbReference>
<sequence length="209" mass="23246">MDRQVWTEHARLRDASRERGPTELDIDTGVHNEERSPMSAIRPTDRDFLLSEISFDELVEIQLEAESREWGTRWTSVEALRSQVAEAPLLLKSLLREERNGFVRAYRCLALFSPAGSPPEGPARGADQSSYDDSNAGSDLGSAVATTDAPDEDTSPHAPSQGVTGLVTVDIDPVRYASLRRIDRDPDVRRALNRKFSLALRRGSMVVKQ</sequence>
<name>A0ABR9P8K8_9ACTN</name>
<organism evidence="2 3">
    <name type="scientific">Nocardiopsis coralli</name>
    <dbReference type="NCBI Taxonomy" id="2772213"/>
    <lineage>
        <taxon>Bacteria</taxon>
        <taxon>Bacillati</taxon>
        <taxon>Actinomycetota</taxon>
        <taxon>Actinomycetes</taxon>
        <taxon>Streptosporangiales</taxon>
        <taxon>Nocardiopsidaceae</taxon>
        <taxon>Nocardiopsis</taxon>
    </lineage>
</organism>
<evidence type="ECO:0000313" key="3">
    <source>
        <dbReference type="Proteomes" id="UP000806528"/>
    </source>
</evidence>
<dbReference type="EMBL" id="JADBGI010000013">
    <property type="protein sequence ID" value="MBE3000152.1"/>
    <property type="molecule type" value="Genomic_DNA"/>
</dbReference>
<feature type="compositionally biased region" description="Polar residues" evidence="1">
    <location>
        <begin position="127"/>
        <end position="137"/>
    </location>
</feature>
<evidence type="ECO:0000313" key="2">
    <source>
        <dbReference type="EMBL" id="MBE3000152.1"/>
    </source>
</evidence>
<dbReference type="Proteomes" id="UP000806528">
    <property type="component" value="Unassembled WGS sequence"/>
</dbReference>